<name>A0A5B2VT23_9HYPH</name>
<comment type="similarity">
    <text evidence="1">Belongs to the universal stress protein A family.</text>
</comment>
<evidence type="ECO:0000256" key="2">
    <source>
        <dbReference type="ARBA" id="ARBA00022679"/>
    </source>
</evidence>
<evidence type="ECO:0000313" key="8">
    <source>
        <dbReference type="Proteomes" id="UP000323142"/>
    </source>
</evidence>
<dbReference type="InterPro" id="IPR006016">
    <property type="entry name" value="UspA"/>
</dbReference>
<evidence type="ECO:0000259" key="6">
    <source>
        <dbReference type="PROSITE" id="PS50011"/>
    </source>
</evidence>
<evidence type="ECO:0000256" key="5">
    <source>
        <dbReference type="ARBA" id="ARBA00022840"/>
    </source>
</evidence>
<dbReference type="InterPro" id="IPR011009">
    <property type="entry name" value="Kinase-like_dom_sf"/>
</dbReference>
<dbReference type="GO" id="GO:0005524">
    <property type="term" value="F:ATP binding"/>
    <property type="evidence" value="ECO:0007669"/>
    <property type="project" value="UniProtKB-KW"/>
</dbReference>
<dbReference type="SUPFAM" id="SSF52402">
    <property type="entry name" value="Adenine nucleotide alpha hydrolases-like"/>
    <property type="match status" value="1"/>
</dbReference>
<dbReference type="PANTHER" id="PTHR43289">
    <property type="entry name" value="MITOGEN-ACTIVATED PROTEIN KINASE KINASE KINASE 20-RELATED"/>
    <property type="match status" value="1"/>
</dbReference>
<comment type="caution">
    <text evidence="7">The sequence shown here is derived from an EMBL/GenBank/DDBJ whole genome shotgun (WGS) entry which is preliminary data.</text>
</comment>
<keyword evidence="8" id="KW-1185">Reference proteome</keyword>
<proteinExistence type="inferred from homology"/>
<dbReference type="CDD" id="cd00293">
    <property type="entry name" value="USP-like"/>
    <property type="match status" value="1"/>
</dbReference>
<evidence type="ECO:0000256" key="3">
    <source>
        <dbReference type="ARBA" id="ARBA00022741"/>
    </source>
</evidence>
<dbReference type="OrthoDB" id="9801841at2"/>
<evidence type="ECO:0000256" key="1">
    <source>
        <dbReference type="ARBA" id="ARBA00008791"/>
    </source>
</evidence>
<dbReference type="Pfam" id="PF00582">
    <property type="entry name" value="Usp"/>
    <property type="match status" value="1"/>
</dbReference>
<dbReference type="CDD" id="cd14014">
    <property type="entry name" value="STKc_PknB_like"/>
    <property type="match status" value="1"/>
</dbReference>
<dbReference type="PRINTS" id="PR01438">
    <property type="entry name" value="UNVRSLSTRESS"/>
</dbReference>
<keyword evidence="5" id="KW-0067">ATP-binding</keyword>
<evidence type="ECO:0000313" key="7">
    <source>
        <dbReference type="EMBL" id="KAA2242155.1"/>
    </source>
</evidence>
<sequence length="477" mass="52647">MRPVFHAGMDVDGFHLEEALHEGGMAMIWRVTRAGDPAPLALKTPLIRDSDDPTPIVGFEVEQMILPRLSGPHVPRFEAAGLFEGYPYVVMELIQGTSLKSRLEALPLAPDEVAGIGARVATALHDIHRQHVAHLDVKPSNVMLRETGEAVMVDFGLSRHDLLPDLLAEEFRLPFGTAPYMAPEQVLRDRNEPRSDLFALGVMLYYFLTGVRPFGIPHGRRALRRRLWQEPVPPRALRPDCPPWLQEIVLRCLEVEPERRHASAAQLAFDLGHPEAVVLTERAGRMNRAPLGATLRRWAKAIGAEPRPAGTRPVADALEQAPFVAVAVDLAPGSERLAETIRLAVRRILEIAPGSRLACLHVLKTSRVAVDLMEDAQGRNLHLQRLVELKAWAHPLKPLSARITHQVLEAPDPATALVDYARENHVDHIVMGARASSAVRRYLGSVSSQVVAEAPCSVTVVRVPEGGRSRFERGEEA</sequence>
<dbReference type="SMART" id="SM00220">
    <property type="entry name" value="S_TKc"/>
    <property type="match status" value="1"/>
</dbReference>
<dbReference type="InterPro" id="IPR000719">
    <property type="entry name" value="Prot_kinase_dom"/>
</dbReference>
<reference evidence="7 8" key="2">
    <citation type="submission" date="2019-09" db="EMBL/GenBank/DDBJ databases">
        <authorList>
            <person name="Jin C."/>
        </authorList>
    </citation>
    <scope>NUCLEOTIDE SEQUENCE [LARGE SCALE GENOMIC DNA]</scope>
    <source>
        <strain evidence="7 8">BN140002</strain>
    </source>
</reference>
<dbReference type="GO" id="GO:0004674">
    <property type="term" value="F:protein serine/threonine kinase activity"/>
    <property type="evidence" value="ECO:0007669"/>
    <property type="project" value="TreeGrafter"/>
</dbReference>
<dbReference type="EMBL" id="VUOA01000007">
    <property type="protein sequence ID" value="KAA2242155.1"/>
    <property type="molecule type" value="Genomic_DNA"/>
</dbReference>
<organism evidence="7 8">
    <name type="scientific">Salinarimonas soli</name>
    <dbReference type="NCBI Taxonomy" id="1638099"/>
    <lineage>
        <taxon>Bacteria</taxon>
        <taxon>Pseudomonadati</taxon>
        <taxon>Pseudomonadota</taxon>
        <taxon>Alphaproteobacteria</taxon>
        <taxon>Hyphomicrobiales</taxon>
        <taxon>Salinarimonadaceae</taxon>
        <taxon>Salinarimonas</taxon>
    </lineage>
</organism>
<keyword evidence="2" id="KW-0808">Transferase</keyword>
<dbReference type="Gene3D" id="1.10.510.10">
    <property type="entry name" value="Transferase(Phosphotransferase) domain 1"/>
    <property type="match status" value="1"/>
</dbReference>
<dbReference type="Gene3D" id="3.30.200.20">
    <property type="entry name" value="Phosphorylase Kinase, domain 1"/>
    <property type="match status" value="1"/>
</dbReference>
<dbReference type="Proteomes" id="UP000323142">
    <property type="component" value="Unassembled WGS sequence"/>
</dbReference>
<dbReference type="AlphaFoldDB" id="A0A5B2VT23"/>
<keyword evidence="3" id="KW-0547">Nucleotide-binding</keyword>
<dbReference type="InterPro" id="IPR008271">
    <property type="entry name" value="Ser/Thr_kinase_AS"/>
</dbReference>
<feature type="domain" description="Protein kinase" evidence="6">
    <location>
        <begin position="14"/>
        <end position="276"/>
    </location>
</feature>
<dbReference type="PROSITE" id="PS00108">
    <property type="entry name" value="PROTEIN_KINASE_ST"/>
    <property type="match status" value="1"/>
</dbReference>
<protein>
    <submittedName>
        <fullName evidence="7">Protein kinase</fullName>
    </submittedName>
</protein>
<dbReference type="SUPFAM" id="SSF56112">
    <property type="entry name" value="Protein kinase-like (PK-like)"/>
    <property type="match status" value="1"/>
</dbReference>
<accession>A0A5B2VT23</accession>
<gene>
    <name evidence="7" type="ORF">F0L46_04115</name>
</gene>
<keyword evidence="4 7" id="KW-0418">Kinase</keyword>
<dbReference type="PROSITE" id="PS50011">
    <property type="entry name" value="PROTEIN_KINASE_DOM"/>
    <property type="match status" value="1"/>
</dbReference>
<dbReference type="InterPro" id="IPR006015">
    <property type="entry name" value="Universal_stress_UspA"/>
</dbReference>
<evidence type="ECO:0000256" key="4">
    <source>
        <dbReference type="ARBA" id="ARBA00022777"/>
    </source>
</evidence>
<dbReference type="RefSeq" id="WP_149815763.1">
    <property type="nucleotide sequence ID" value="NZ_VUOA01000007.1"/>
</dbReference>
<dbReference type="Gene3D" id="3.40.50.620">
    <property type="entry name" value="HUPs"/>
    <property type="match status" value="1"/>
</dbReference>
<reference evidence="7 8" key="1">
    <citation type="submission" date="2019-09" db="EMBL/GenBank/DDBJ databases">
        <title>Salinarimonas rosea gen. nov., sp. nov., a new member of the a-2 subgroup of the Proteobacteria.</title>
        <authorList>
            <person name="Liu J."/>
        </authorList>
    </citation>
    <scope>NUCLEOTIDE SEQUENCE [LARGE SCALE GENOMIC DNA]</scope>
    <source>
        <strain evidence="7 8">BN140002</strain>
    </source>
</reference>
<dbReference type="Pfam" id="PF00069">
    <property type="entry name" value="Pkinase"/>
    <property type="match status" value="1"/>
</dbReference>
<dbReference type="PANTHER" id="PTHR43289:SF34">
    <property type="entry name" value="SERINE_THREONINE-PROTEIN KINASE YBDM-RELATED"/>
    <property type="match status" value="1"/>
</dbReference>
<dbReference type="InterPro" id="IPR014729">
    <property type="entry name" value="Rossmann-like_a/b/a_fold"/>
</dbReference>